<gene>
    <name evidence="2" type="ORF">O987_16935</name>
</gene>
<dbReference type="EMBL" id="CP006704">
    <property type="protein sequence ID" value="AIJ47499.1"/>
    <property type="molecule type" value="Genomic_DNA"/>
</dbReference>
<proteinExistence type="predicted"/>
<keyword evidence="1" id="KW-0812">Transmembrane</keyword>
<dbReference type="AlphaFoldDB" id="A0A076PKW6"/>
<name>A0A076PKW6_COMTE</name>
<organism evidence="2 3">
    <name type="scientific">Comamonas testosteroni TK102</name>
    <dbReference type="NCBI Taxonomy" id="1392005"/>
    <lineage>
        <taxon>Bacteria</taxon>
        <taxon>Pseudomonadati</taxon>
        <taxon>Pseudomonadota</taxon>
        <taxon>Betaproteobacteria</taxon>
        <taxon>Burkholderiales</taxon>
        <taxon>Comamonadaceae</taxon>
        <taxon>Comamonas</taxon>
    </lineage>
</organism>
<dbReference type="HOGENOM" id="CLU_3214894_0_0_4"/>
<sequence>MKAVQLIVLVIVVGAIFLVVNGLFSAWALLELAWSMLLSFVNLF</sequence>
<keyword evidence="1" id="KW-0472">Membrane</keyword>
<accession>A0A076PKW6</accession>
<keyword evidence="1" id="KW-1133">Transmembrane helix</keyword>
<dbReference type="KEGG" id="ctes:O987_16935"/>
<reference evidence="2 3" key="1">
    <citation type="journal article" date="2014" name="Genome Announc.">
        <title>Complete Genome Sequence of Polychlorinated Biphenyl Degrader Comamonas testosteroni TK102 (NBRC 109938).</title>
        <authorList>
            <person name="Fukuda K."/>
            <person name="Hosoyama A."/>
            <person name="Tsuchikane K."/>
            <person name="Ohji S."/>
            <person name="Yamazoe A."/>
            <person name="Fujita N."/>
            <person name="Shintani M."/>
            <person name="Kimbara K."/>
        </authorList>
    </citation>
    <scope>NUCLEOTIDE SEQUENCE [LARGE SCALE GENOMIC DNA]</scope>
    <source>
        <strain evidence="2">TK102</strain>
    </source>
</reference>
<dbReference type="Proteomes" id="UP000028782">
    <property type="component" value="Chromosome"/>
</dbReference>
<dbReference type="RefSeq" id="WP_019042470.1">
    <property type="nucleotide sequence ID" value="NZ_CP006704.1"/>
</dbReference>
<evidence type="ECO:0000256" key="1">
    <source>
        <dbReference type="SAM" id="Phobius"/>
    </source>
</evidence>
<protein>
    <submittedName>
        <fullName evidence="2">Uncharacterized protein</fullName>
    </submittedName>
</protein>
<feature type="transmembrane region" description="Helical" evidence="1">
    <location>
        <begin position="6"/>
        <end position="30"/>
    </location>
</feature>
<evidence type="ECO:0000313" key="2">
    <source>
        <dbReference type="EMBL" id="AIJ47499.1"/>
    </source>
</evidence>
<evidence type="ECO:0000313" key="3">
    <source>
        <dbReference type="Proteomes" id="UP000028782"/>
    </source>
</evidence>